<dbReference type="Proteomes" id="UP000061432">
    <property type="component" value="Plasmid pMaq22A_3p"/>
</dbReference>
<reference evidence="2" key="2">
    <citation type="submission" date="2015-01" db="EMBL/GenBank/DDBJ databases">
        <title>Complete genome sequence of Methylobacterium aquaticum strain 22A.</title>
        <authorList>
            <person name="Tani A."/>
            <person name="Ogura Y."/>
            <person name="Hayashi T."/>
        </authorList>
    </citation>
    <scope>NUCLEOTIDE SEQUENCE [LARGE SCALE GENOMIC DNA]</scope>
    <source>
        <strain evidence="2">MA-22A</strain>
        <plasmid evidence="2">Plasmid pMaq22A_3p DNA</plasmid>
    </source>
</reference>
<protein>
    <submittedName>
        <fullName evidence="1">Uncharacterized protein</fullName>
    </submittedName>
</protein>
<dbReference type="OrthoDB" id="9804858at2"/>
<sequence length="145" mass="16229">MYKVARHSTVRMVIDTFKALSAEAQYYEWDAHAEGFVLPNTDLIGLIGFSCTENDQFHDLTFGIGIMVIDDPNLIRAVDYTDAFYRRLAAQSRFPMFNPDGSNTGFEAVVFDGTSASPMSRVDMRPTLEIQCSARVTRAGQYPAQ</sequence>
<gene>
    <name evidence="1" type="ORF">Maq22A_3p50205</name>
</gene>
<evidence type="ECO:0000313" key="1">
    <source>
        <dbReference type="EMBL" id="BAQ50292.1"/>
    </source>
</evidence>
<reference evidence="1 2" key="1">
    <citation type="journal article" date="2015" name="Genome Announc.">
        <title>Complete Genome Sequence of Methylobacterium aquaticum Strain 22A, Isolated from Racomitrium japonicum Moss.</title>
        <authorList>
            <person name="Tani A."/>
            <person name="Ogura Y."/>
            <person name="Hayashi T."/>
            <person name="Kimbara K."/>
        </authorList>
    </citation>
    <scope>NUCLEOTIDE SEQUENCE [LARGE SCALE GENOMIC DNA]</scope>
    <source>
        <strain evidence="1 2">MA-22A</strain>
        <plasmid evidence="2">Plasmid pMaq22A_3p DNA</plasmid>
    </source>
</reference>
<organism evidence="1 2">
    <name type="scientific">Methylobacterium aquaticum</name>
    <dbReference type="NCBI Taxonomy" id="270351"/>
    <lineage>
        <taxon>Bacteria</taxon>
        <taxon>Pseudomonadati</taxon>
        <taxon>Pseudomonadota</taxon>
        <taxon>Alphaproteobacteria</taxon>
        <taxon>Hyphomicrobiales</taxon>
        <taxon>Methylobacteriaceae</taxon>
        <taxon>Methylobacterium</taxon>
    </lineage>
</organism>
<accession>A0A0C6FTA1</accession>
<dbReference type="RefSeq" id="WP_060851337.1">
    <property type="nucleotide sequence ID" value="NZ_AP014707.1"/>
</dbReference>
<proteinExistence type="predicted"/>
<dbReference type="EMBL" id="AP014707">
    <property type="protein sequence ID" value="BAQ50292.1"/>
    <property type="molecule type" value="Genomic_DNA"/>
</dbReference>
<dbReference type="AlphaFoldDB" id="A0A0C6FTA1"/>
<dbReference type="PATRIC" id="fig|270351.10.peg.7477"/>
<keyword evidence="1" id="KW-0614">Plasmid</keyword>
<evidence type="ECO:0000313" key="2">
    <source>
        <dbReference type="Proteomes" id="UP000061432"/>
    </source>
</evidence>
<geneLocation type="plasmid" evidence="2">
    <name>pMaq22A_3p DNA</name>
</geneLocation>
<name>A0A0C6FTA1_9HYPH</name>
<dbReference type="KEGG" id="maqu:Maq22A_3p50205"/>